<feature type="region of interest" description="Disordered" evidence="15">
    <location>
        <begin position="796"/>
        <end position="827"/>
    </location>
</feature>
<dbReference type="EMBL" id="JWZX01002434">
    <property type="protein sequence ID" value="KOO29305.1"/>
    <property type="molecule type" value="Genomic_DNA"/>
</dbReference>
<keyword evidence="11" id="KW-0539">Nucleus</keyword>
<evidence type="ECO:0000313" key="19">
    <source>
        <dbReference type="Proteomes" id="UP000037460"/>
    </source>
</evidence>
<gene>
    <name evidence="18" type="ORF">Ctob_005040</name>
</gene>
<dbReference type="EC" id="5.6.2.4" evidence="13"/>
<dbReference type="GO" id="GO:0016787">
    <property type="term" value="F:hydrolase activity"/>
    <property type="evidence" value="ECO:0007669"/>
    <property type="project" value="UniProtKB-KW"/>
</dbReference>
<keyword evidence="5" id="KW-0378">Hydrolase</keyword>
<feature type="region of interest" description="Disordered" evidence="15">
    <location>
        <begin position="853"/>
        <end position="877"/>
    </location>
</feature>
<dbReference type="GO" id="GO:0003677">
    <property type="term" value="F:DNA binding"/>
    <property type="evidence" value="ECO:0007669"/>
    <property type="project" value="UniProtKB-KW"/>
</dbReference>
<evidence type="ECO:0000256" key="5">
    <source>
        <dbReference type="ARBA" id="ARBA00022801"/>
    </source>
</evidence>
<dbReference type="Pfam" id="PF13625">
    <property type="entry name" value="Helicase_C_3"/>
    <property type="match status" value="1"/>
</dbReference>
<evidence type="ECO:0000256" key="1">
    <source>
        <dbReference type="ARBA" id="ARBA00004123"/>
    </source>
</evidence>
<sequence>MDTRAAGRVLVKPDAVQRPFWVLPDNRIILESHSPVYAEAEALLIAIAEPVSRTRFLHEYQLTDYSLYAGASMGLKTSEILEAMARFSKTELPPKVRQYIHNETSRYGKVKLVMRAERLFIECCGKPEVLAELLRDPELEQWRPLARLKPFQLRVTGTRGKKLVGSVRFLPAECICAFDAYRRVEMRYGSMSGLRPAPRDLSREAPEAARCDLRFRLAFATEEDVKRFHTTLALDYVEGNPAYNWRNPDHELMFCFASEADRRRFWLTALPRLRAQAQLSPSEHKALDEALGPPPTGAVRLGVDGTGAGDSAPREAADAADVEALRRAEDVDDASEARIEEFEVDPSRVKEVKARCRQIRWPLLEEYDFRNDTENPELPIELKPDSKIRDYQEQALKRCFGNHRARSGIIVLPCGAGKTLVGIVAACTVKRSTLVLCNSSVSVEQWYQQFLMWAQIDKDRVTRFIAGSKEPLHKDACVLVSTYNMIGYTGRRSAEARAIMEDVSDREWGLVILDEVHVAPADTFLTCMTTRTRSRCKLGLTATLVREDGKIDVLNAQIGPKLYEANWLDLQQRGFIATVSCAEVWCEMTPEFYREYLRASTPMQRVLYALNPNKFRSCEYLMRFHERRGDKVIIFSDNVFALREYAKKLQRPHIDGDVGQNERMAVLQQFKTGGRYSTVIISKVGDTSIDLPEANVIIQIASHFGARRQEAQRLGRILRPKARTGQEFNAFFYTLISRDTQEMYYSGKRQQFLVDQGYAFKVIPQLDLDAEEGLAYGTKKEQRDLLSYVISTNETELRGADEREDAEISRSTGAEDGGVSGGGITRKRGSMAELSGAGSIVYTEVAQPAAQRLRSEYQKRQQANAKARAAQSVQAQK</sequence>
<dbReference type="Gene3D" id="3.40.50.300">
    <property type="entry name" value="P-loop containing nucleotide triphosphate hydrolases"/>
    <property type="match status" value="2"/>
</dbReference>
<dbReference type="AlphaFoldDB" id="A0A0M0JS23"/>
<evidence type="ECO:0000256" key="4">
    <source>
        <dbReference type="ARBA" id="ARBA00022763"/>
    </source>
</evidence>
<dbReference type="GO" id="GO:0097550">
    <property type="term" value="C:transcription preinitiation complex"/>
    <property type="evidence" value="ECO:0007669"/>
    <property type="project" value="TreeGrafter"/>
</dbReference>
<evidence type="ECO:0000256" key="9">
    <source>
        <dbReference type="ARBA" id="ARBA00023204"/>
    </source>
</evidence>
<dbReference type="GO" id="GO:0005524">
    <property type="term" value="F:ATP binding"/>
    <property type="evidence" value="ECO:0007669"/>
    <property type="project" value="UniProtKB-KW"/>
</dbReference>
<evidence type="ECO:0000313" key="18">
    <source>
        <dbReference type="EMBL" id="KOO29305.1"/>
    </source>
</evidence>
<feature type="compositionally biased region" description="Low complexity" evidence="15">
    <location>
        <begin position="860"/>
        <end position="877"/>
    </location>
</feature>
<evidence type="ECO:0000256" key="12">
    <source>
        <dbReference type="ARBA" id="ARBA00034617"/>
    </source>
</evidence>
<dbReference type="GO" id="GO:0000112">
    <property type="term" value="C:nucleotide-excision repair factor 3 complex"/>
    <property type="evidence" value="ECO:0007669"/>
    <property type="project" value="TreeGrafter"/>
</dbReference>
<evidence type="ECO:0000256" key="8">
    <source>
        <dbReference type="ARBA" id="ARBA00023125"/>
    </source>
</evidence>
<dbReference type="InterPro" id="IPR050615">
    <property type="entry name" value="ATP-dep_DNA_Helicase"/>
</dbReference>
<reference evidence="19" key="1">
    <citation type="journal article" date="2015" name="PLoS Genet.">
        <title>Genome Sequence and Transcriptome Analyses of Chrysochromulina tobin: Metabolic Tools for Enhanced Algal Fitness in the Prominent Order Prymnesiales (Haptophyceae).</title>
        <authorList>
            <person name="Hovde B.T."/>
            <person name="Deodato C.R."/>
            <person name="Hunsperger H.M."/>
            <person name="Ryken S.A."/>
            <person name="Yost W."/>
            <person name="Jha R.K."/>
            <person name="Patterson J."/>
            <person name="Monnat R.J. Jr."/>
            <person name="Barlow S.B."/>
            <person name="Starkenburg S.R."/>
            <person name="Cattolico R.A."/>
        </authorList>
    </citation>
    <scope>NUCLEOTIDE SEQUENCE</scope>
    <source>
        <strain evidence="19">CCMP291</strain>
    </source>
</reference>
<dbReference type="SUPFAM" id="SSF52540">
    <property type="entry name" value="P-loop containing nucleoside triphosphate hydrolases"/>
    <property type="match status" value="2"/>
</dbReference>
<evidence type="ECO:0000256" key="3">
    <source>
        <dbReference type="ARBA" id="ARBA00022741"/>
    </source>
</evidence>
<keyword evidence="7" id="KW-0067">ATP-binding</keyword>
<dbReference type="Pfam" id="PF04851">
    <property type="entry name" value="ResIII"/>
    <property type="match status" value="1"/>
</dbReference>
<dbReference type="Proteomes" id="UP000037460">
    <property type="component" value="Unassembled WGS sequence"/>
</dbReference>
<feature type="domain" description="Helicase C-terminal" evidence="17">
    <location>
        <begin position="616"/>
        <end position="774"/>
    </location>
</feature>
<keyword evidence="8" id="KW-0238">DNA-binding</keyword>
<evidence type="ECO:0000256" key="13">
    <source>
        <dbReference type="ARBA" id="ARBA00034808"/>
    </source>
</evidence>
<keyword evidence="4" id="KW-0227">DNA damage</keyword>
<evidence type="ECO:0000256" key="14">
    <source>
        <dbReference type="ARBA" id="ARBA00048988"/>
    </source>
</evidence>
<dbReference type="InterPro" id="IPR001161">
    <property type="entry name" value="XPB/Ssl2"/>
</dbReference>
<dbReference type="InterPro" id="IPR001650">
    <property type="entry name" value="Helicase_C-like"/>
</dbReference>
<evidence type="ECO:0000256" key="6">
    <source>
        <dbReference type="ARBA" id="ARBA00022806"/>
    </source>
</evidence>
<dbReference type="GO" id="GO:0006367">
    <property type="term" value="P:transcription initiation at RNA polymerase II promoter"/>
    <property type="evidence" value="ECO:0007669"/>
    <property type="project" value="InterPro"/>
</dbReference>
<dbReference type="Pfam" id="PF16203">
    <property type="entry name" value="ERCC3_RAD25_C"/>
    <property type="match status" value="1"/>
</dbReference>
<dbReference type="OrthoDB" id="10262986at2759"/>
<comment type="similarity">
    <text evidence="2">Belongs to the helicase family. RAD25/XPB subfamily.</text>
</comment>
<evidence type="ECO:0000256" key="2">
    <source>
        <dbReference type="ARBA" id="ARBA00006637"/>
    </source>
</evidence>
<dbReference type="PANTHER" id="PTHR11274">
    <property type="entry name" value="RAD25/XP-B DNA REPAIR HELICASE"/>
    <property type="match status" value="1"/>
</dbReference>
<protein>
    <recommendedName>
        <fullName evidence="13">DNA 3'-5' helicase</fullName>
        <ecNumber evidence="13">5.6.2.4</ecNumber>
    </recommendedName>
</protein>
<feature type="compositionally biased region" description="Gly residues" evidence="15">
    <location>
        <begin position="815"/>
        <end position="824"/>
    </location>
</feature>
<dbReference type="InterPro" id="IPR032438">
    <property type="entry name" value="ERCC3_RAD25_C"/>
</dbReference>
<proteinExistence type="inferred from homology"/>
<dbReference type="NCBIfam" id="TIGR00603">
    <property type="entry name" value="rad25"/>
    <property type="match status" value="1"/>
</dbReference>
<keyword evidence="3" id="KW-0547">Nucleotide-binding</keyword>
<dbReference type="InterPro" id="IPR014001">
    <property type="entry name" value="Helicase_ATP-bd"/>
</dbReference>
<dbReference type="PROSITE" id="PS51192">
    <property type="entry name" value="HELICASE_ATP_BIND_1"/>
    <property type="match status" value="1"/>
</dbReference>
<dbReference type="GO" id="GO:0005675">
    <property type="term" value="C:transcription factor TFIIH holo complex"/>
    <property type="evidence" value="ECO:0007669"/>
    <property type="project" value="TreeGrafter"/>
</dbReference>
<dbReference type="PROSITE" id="PS51194">
    <property type="entry name" value="HELICASE_CTER"/>
    <property type="match status" value="1"/>
</dbReference>
<keyword evidence="6" id="KW-0347">Helicase</keyword>
<evidence type="ECO:0000259" key="16">
    <source>
        <dbReference type="PROSITE" id="PS51192"/>
    </source>
</evidence>
<dbReference type="CDD" id="cd18029">
    <property type="entry name" value="DEXHc_XPB"/>
    <property type="match status" value="1"/>
</dbReference>
<organism evidence="18 19">
    <name type="scientific">Chrysochromulina tobinii</name>
    <dbReference type="NCBI Taxonomy" id="1460289"/>
    <lineage>
        <taxon>Eukaryota</taxon>
        <taxon>Haptista</taxon>
        <taxon>Haptophyta</taxon>
        <taxon>Prymnesiophyceae</taxon>
        <taxon>Prymnesiales</taxon>
        <taxon>Chrysochromulinaceae</taxon>
        <taxon>Chrysochromulina</taxon>
    </lineage>
</organism>
<comment type="caution">
    <text evidence="18">The sequence shown here is derived from an EMBL/GenBank/DDBJ whole genome shotgun (WGS) entry which is preliminary data.</text>
</comment>
<keyword evidence="9" id="KW-0234">DNA repair</keyword>
<dbReference type="PANTHER" id="PTHR11274:SF0">
    <property type="entry name" value="GENERAL TRANSCRIPTION AND DNA REPAIR FACTOR IIH HELICASE SUBUNIT XPB"/>
    <property type="match status" value="1"/>
</dbReference>
<dbReference type="FunFam" id="3.40.50.300:FF:000117">
    <property type="entry name" value="Putative DNA repair helicase rad25"/>
    <property type="match status" value="1"/>
</dbReference>
<comment type="catalytic activity">
    <reaction evidence="12">
        <text>Couples ATP hydrolysis with the unwinding of duplex DNA by translocating in the 3'-5' direction.</text>
        <dbReference type="EC" id="5.6.2.4"/>
    </reaction>
</comment>
<name>A0A0M0JS23_9EUKA</name>
<accession>A0A0M0JS23</accession>
<keyword evidence="10" id="KW-0413">Isomerase</keyword>
<comment type="catalytic activity">
    <reaction evidence="14">
        <text>ATP + H2O = ADP + phosphate + H(+)</text>
        <dbReference type="Rhea" id="RHEA:13065"/>
        <dbReference type="ChEBI" id="CHEBI:15377"/>
        <dbReference type="ChEBI" id="CHEBI:15378"/>
        <dbReference type="ChEBI" id="CHEBI:30616"/>
        <dbReference type="ChEBI" id="CHEBI:43474"/>
        <dbReference type="ChEBI" id="CHEBI:456216"/>
        <dbReference type="EC" id="5.6.2.4"/>
    </reaction>
</comment>
<feature type="domain" description="Helicase ATP-binding" evidence="16">
    <location>
        <begin position="399"/>
        <end position="562"/>
    </location>
</feature>
<evidence type="ECO:0000256" key="11">
    <source>
        <dbReference type="ARBA" id="ARBA00023242"/>
    </source>
</evidence>
<dbReference type="GO" id="GO:0006289">
    <property type="term" value="P:nucleotide-excision repair"/>
    <property type="evidence" value="ECO:0007669"/>
    <property type="project" value="InterPro"/>
</dbReference>
<dbReference type="FunFam" id="3.40.50.300:FF:000077">
    <property type="entry name" value="Probable DNA repair helicase RAD25"/>
    <property type="match status" value="1"/>
</dbReference>
<dbReference type="CDD" id="cd18789">
    <property type="entry name" value="SF2_C_XPB"/>
    <property type="match status" value="1"/>
</dbReference>
<dbReference type="SMART" id="SM00490">
    <property type="entry name" value="HELICc"/>
    <property type="match status" value="1"/>
</dbReference>
<dbReference type="InterPro" id="IPR032830">
    <property type="entry name" value="XPB/Ssl2_N"/>
</dbReference>
<comment type="subcellular location">
    <subcellularLocation>
        <location evidence="1">Nucleus</location>
    </subcellularLocation>
</comment>
<keyword evidence="19" id="KW-1185">Reference proteome</keyword>
<dbReference type="GO" id="GO:0043138">
    <property type="term" value="F:3'-5' DNA helicase activity"/>
    <property type="evidence" value="ECO:0007669"/>
    <property type="project" value="UniProtKB-EC"/>
</dbReference>
<evidence type="ECO:0000256" key="15">
    <source>
        <dbReference type="SAM" id="MobiDB-lite"/>
    </source>
</evidence>
<dbReference type="InterPro" id="IPR006935">
    <property type="entry name" value="Helicase/UvrB_N"/>
</dbReference>
<evidence type="ECO:0000259" key="17">
    <source>
        <dbReference type="PROSITE" id="PS51194"/>
    </source>
</evidence>
<evidence type="ECO:0000256" key="7">
    <source>
        <dbReference type="ARBA" id="ARBA00022840"/>
    </source>
</evidence>
<dbReference type="SMART" id="SM00487">
    <property type="entry name" value="DEXDc"/>
    <property type="match status" value="1"/>
</dbReference>
<dbReference type="InterPro" id="IPR027417">
    <property type="entry name" value="P-loop_NTPase"/>
</dbReference>
<evidence type="ECO:0000256" key="10">
    <source>
        <dbReference type="ARBA" id="ARBA00023235"/>
    </source>
</evidence>